<dbReference type="SMART" id="SM00859">
    <property type="entry name" value="Semialdhyde_dh"/>
    <property type="match status" value="1"/>
</dbReference>
<dbReference type="CDD" id="cd02316">
    <property type="entry name" value="VcASADH2_like_N"/>
    <property type="match status" value="1"/>
</dbReference>
<comment type="function">
    <text evidence="15">Catalyzes the NADPH-dependent formation of L-aspartate-semialdehyde (L-ASA) by the reductive dephosphorylation of L-aspartyl-4-phosphate.</text>
</comment>
<keyword evidence="18" id="KW-1185">Reference proteome</keyword>
<dbReference type="InterPro" id="IPR036291">
    <property type="entry name" value="NAD(P)-bd_dom_sf"/>
</dbReference>
<feature type="active site" description="Proton acceptor" evidence="15">
    <location>
        <position position="274"/>
    </location>
</feature>
<dbReference type="Pfam" id="PF02774">
    <property type="entry name" value="Semialdhyde_dhC"/>
    <property type="match status" value="1"/>
</dbReference>
<evidence type="ECO:0000256" key="5">
    <source>
        <dbReference type="ARBA" id="ARBA00011738"/>
    </source>
</evidence>
<feature type="binding site" evidence="15">
    <location>
        <position position="181"/>
    </location>
    <ligand>
        <name>substrate</name>
    </ligand>
</feature>
<dbReference type="PROSITE" id="PS01103">
    <property type="entry name" value="ASD"/>
    <property type="match status" value="1"/>
</dbReference>
<keyword evidence="7 15" id="KW-0028">Amino-acid biosynthesis</keyword>
<dbReference type="CDD" id="cd18131">
    <property type="entry name" value="ASADH_C_bac_euk_like"/>
    <property type="match status" value="1"/>
</dbReference>
<evidence type="ECO:0000256" key="9">
    <source>
        <dbReference type="ARBA" id="ARBA00022857"/>
    </source>
</evidence>
<evidence type="ECO:0000256" key="6">
    <source>
        <dbReference type="ARBA" id="ARBA00013120"/>
    </source>
</evidence>
<keyword evidence="13 15" id="KW-0486">Methionine biosynthesis</keyword>
<dbReference type="Gene3D" id="3.30.360.10">
    <property type="entry name" value="Dihydrodipicolinate Reductase, domain 2"/>
    <property type="match status" value="1"/>
</dbReference>
<comment type="pathway">
    <text evidence="1 15">Amino-acid biosynthesis; L-methionine biosynthesis via de novo pathway; L-homoserine from L-aspartate: step 2/3.</text>
</comment>
<evidence type="ECO:0000256" key="1">
    <source>
        <dbReference type="ARBA" id="ARBA00005021"/>
    </source>
</evidence>
<dbReference type="HAMAP" id="MF_02121">
    <property type="entry name" value="ASADH"/>
    <property type="match status" value="1"/>
</dbReference>
<evidence type="ECO:0000256" key="7">
    <source>
        <dbReference type="ARBA" id="ARBA00022605"/>
    </source>
</evidence>
<evidence type="ECO:0000256" key="4">
    <source>
        <dbReference type="ARBA" id="ARBA00010584"/>
    </source>
</evidence>
<feature type="binding site" evidence="15">
    <location>
        <position position="125"/>
    </location>
    <ligand>
        <name>phosphate</name>
        <dbReference type="ChEBI" id="CHEBI:43474"/>
    </ligand>
</feature>
<comment type="caution">
    <text evidence="17">The sequence shown here is derived from an EMBL/GenBank/DDBJ whole genome shotgun (WGS) entry which is preliminary data.</text>
</comment>
<dbReference type="SUPFAM" id="SSF55347">
    <property type="entry name" value="Glyceraldehyde-3-phosphate dehydrogenase-like, C-terminal domain"/>
    <property type="match status" value="1"/>
</dbReference>
<dbReference type="InterPro" id="IPR000319">
    <property type="entry name" value="Asp-semialdehyde_DH_CS"/>
</dbReference>
<keyword evidence="11 15" id="KW-0560">Oxidoreductase</keyword>
<dbReference type="PANTHER" id="PTHR46278:SF2">
    <property type="entry name" value="ASPARTATE-SEMIALDEHYDE DEHYDROGENASE"/>
    <property type="match status" value="1"/>
</dbReference>
<proteinExistence type="inferred from homology"/>
<comment type="catalytic activity">
    <reaction evidence="14 15">
        <text>L-aspartate 4-semialdehyde + phosphate + NADP(+) = 4-phospho-L-aspartate + NADPH + H(+)</text>
        <dbReference type="Rhea" id="RHEA:24284"/>
        <dbReference type="ChEBI" id="CHEBI:15378"/>
        <dbReference type="ChEBI" id="CHEBI:43474"/>
        <dbReference type="ChEBI" id="CHEBI:57535"/>
        <dbReference type="ChEBI" id="CHEBI:57783"/>
        <dbReference type="ChEBI" id="CHEBI:58349"/>
        <dbReference type="ChEBI" id="CHEBI:537519"/>
        <dbReference type="EC" id="1.2.1.11"/>
    </reaction>
</comment>
<evidence type="ECO:0000313" key="18">
    <source>
        <dbReference type="Proteomes" id="UP000838308"/>
    </source>
</evidence>
<comment type="subunit">
    <text evidence="5 15">Homodimer.</text>
</comment>
<comment type="caution">
    <text evidence="15">Lacks conserved residue(s) required for the propagation of feature annotation.</text>
</comment>
<feature type="domain" description="Semialdehyde dehydrogenase NAD-binding" evidence="16">
    <location>
        <begin position="30"/>
        <end position="145"/>
    </location>
</feature>
<evidence type="ECO:0000259" key="16">
    <source>
        <dbReference type="SMART" id="SM00859"/>
    </source>
</evidence>
<dbReference type="InterPro" id="IPR005986">
    <property type="entry name" value="Asp_semialdehyde_DH_beta"/>
</dbReference>
<evidence type="ECO:0000256" key="13">
    <source>
        <dbReference type="ARBA" id="ARBA00023167"/>
    </source>
</evidence>
<feature type="binding site" evidence="15">
    <location>
        <position position="267"/>
    </location>
    <ligand>
        <name>substrate</name>
    </ligand>
</feature>
<evidence type="ECO:0000256" key="11">
    <source>
        <dbReference type="ARBA" id="ARBA00023002"/>
    </source>
</evidence>
<dbReference type="PIRSF" id="PIRSF000148">
    <property type="entry name" value="ASA_dh"/>
    <property type="match status" value="1"/>
</dbReference>
<comment type="similarity">
    <text evidence="4 15">Belongs to the aspartate-semialdehyde dehydrogenase family.</text>
</comment>
<feature type="active site" description="Acyl-thioester intermediate" evidence="15">
    <location>
        <position position="154"/>
    </location>
</feature>
<evidence type="ECO:0000256" key="8">
    <source>
        <dbReference type="ARBA" id="ARBA00022697"/>
    </source>
</evidence>
<dbReference type="Pfam" id="PF01118">
    <property type="entry name" value="Semialdhyde_dh"/>
    <property type="match status" value="1"/>
</dbReference>
<keyword evidence="12 15" id="KW-0457">Lysine biosynthesis</keyword>
<dbReference type="InterPro" id="IPR012080">
    <property type="entry name" value="Asp_semialdehyde_DH"/>
</dbReference>
<feature type="binding site" evidence="15">
    <location>
        <begin position="184"/>
        <end position="185"/>
    </location>
    <ligand>
        <name>NADP(+)</name>
        <dbReference type="ChEBI" id="CHEBI:58349"/>
    </ligand>
</feature>
<accession>A0ABM9EKY4</accession>
<name>A0ABM9EKY4_9BACI</name>
<evidence type="ECO:0000256" key="12">
    <source>
        <dbReference type="ARBA" id="ARBA00023154"/>
    </source>
</evidence>
<keyword evidence="10 15" id="KW-0220">Diaminopimelate biosynthesis</keyword>
<dbReference type="PANTHER" id="PTHR46278">
    <property type="entry name" value="DEHYDROGENASE, PUTATIVE-RELATED"/>
    <property type="match status" value="1"/>
</dbReference>
<dbReference type="GO" id="GO:0004073">
    <property type="term" value="F:aspartate-semialdehyde dehydrogenase activity"/>
    <property type="evidence" value="ECO:0007669"/>
    <property type="project" value="UniProtKB-EC"/>
</dbReference>
<dbReference type="InterPro" id="IPR012280">
    <property type="entry name" value="Semialdhyde_DH_dimer_dom"/>
</dbReference>
<dbReference type="EMBL" id="CALBWS010000001">
    <property type="protein sequence ID" value="CAH2713234.1"/>
    <property type="molecule type" value="Genomic_DNA"/>
</dbReference>
<comment type="pathway">
    <text evidence="3 15">Amino-acid biosynthesis; L-threonine biosynthesis; L-threonine from L-aspartate: step 2/5.</text>
</comment>
<feature type="binding site" evidence="15">
    <location>
        <position position="206"/>
    </location>
    <ligand>
        <name>NADP(+)</name>
        <dbReference type="ChEBI" id="CHEBI:58349"/>
    </ligand>
</feature>
<reference evidence="17" key="1">
    <citation type="submission" date="2022-04" db="EMBL/GenBank/DDBJ databases">
        <authorList>
            <person name="Criscuolo A."/>
        </authorList>
    </citation>
    <scope>NUCLEOTIDE SEQUENCE</scope>
    <source>
        <strain evidence="17">CIP111895</strain>
    </source>
</reference>
<sequence>MIFFKLEMTKKYTVERLKGEQVMRSDNGFHVAVVGATGAVGQQMIQTLIKENFPIGELTLLSSARSAGKKVNVNGQEYIIQEAKPESFEGVEIALFSAGGSVSKELAPEAVKRGAIVVDNTSAFRMDTDKPLVVPEVNEADLHHHNGIIANPNCSTIQMVVALEPIRQKYGLKKVIVSTYQAVSGAGAAAVEELMEQTKSILNDEPFEPGILPVKSDKSHYQIAFNAIPQIDKFQENGYTFEEMKMINETKKIMHLPELQVSATCVRLPIAVGHSESVYFEIESDDVSANDIKALLKDAPGVILQDDLENQIYPMPANCVGKNDVFVGRIRKDIDEGRGFHMWVVSDNLLKGAAWNSVQIAESLVKLGLV</sequence>
<dbReference type="EC" id="1.2.1.11" evidence="6 15"/>
<keyword evidence="9 15" id="KW-0521">NADP</keyword>
<dbReference type="SUPFAM" id="SSF51735">
    <property type="entry name" value="NAD(P)-binding Rossmann-fold domains"/>
    <property type="match status" value="1"/>
</dbReference>
<comment type="pathway">
    <text evidence="2 15">Amino-acid biosynthesis; L-lysine biosynthesis via DAP pathway; (S)-tetrahydrodipicolinate from L-aspartate: step 2/4.</text>
</comment>
<organism evidence="17 18">
    <name type="scientific">Neobacillus rhizosphaerae</name>
    <dbReference type="NCBI Taxonomy" id="2880965"/>
    <lineage>
        <taxon>Bacteria</taxon>
        <taxon>Bacillati</taxon>
        <taxon>Bacillota</taxon>
        <taxon>Bacilli</taxon>
        <taxon>Bacillales</taxon>
        <taxon>Bacillaceae</taxon>
        <taxon>Neobacillus</taxon>
    </lineage>
</organism>
<evidence type="ECO:0000313" key="17">
    <source>
        <dbReference type="EMBL" id="CAH2713234.1"/>
    </source>
</evidence>
<evidence type="ECO:0000256" key="15">
    <source>
        <dbReference type="HAMAP-Rule" id="MF_02121"/>
    </source>
</evidence>
<evidence type="ECO:0000256" key="2">
    <source>
        <dbReference type="ARBA" id="ARBA00005076"/>
    </source>
</evidence>
<feature type="binding site" evidence="15">
    <location>
        <begin position="37"/>
        <end position="40"/>
    </location>
    <ligand>
        <name>NADP(+)</name>
        <dbReference type="ChEBI" id="CHEBI:58349"/>
    </ligand>
</feature>
<dbReference type="InterPro" id="IPR000534">
    <property type="entry name" value="Semialdehyde_DH_NAD-bd"/>
</dbReference>
<feature type="binding site" evidence="15">
    <location>
        <begin position="65"/>
        <end position="66"/>
    </location>
    <ligand>
        <name>NADP(+)</name>
        <dbReference type="ChEBI" id="CHEBI:58349"/>
    </ligand>
</feature>
<gene>
    <name evidence="15 17" type="primary">asd</name>
    <name evidence="17" type="ORF">BACCIP111895_00369</name>
</gene>
<dbReference type="Gene3D" id="3.40.50.720">
    <property type="entry name" value="NAD(P)-binding Rossmann-like Domain"/>
    <property type="match status" value="1"/>
</dbReference>
<dbReference type="NCBIfam" id="TIGR01296">
    <property type="entry name" value="asd_B"/>
    <property type="match status" value="1"/>
</dbReference>
<evidence type="ECO:0000256" key="10">
    <source>
        <dbReference type="ARBA" id="ARBA00022915"/>
    </source>
</evidence>
<dbReference type="Proteomes" id="UP000838308">
    <property type="component" value="Unassembled WGS sequence"/>
</dbReference>
<keyword evidence="8 15" id="KW-0791">Threonine biosynthesis</keyword>
<dbReference type="NCBIfam" id="NF011456">
    <property type="entry name" value="PRK14874.1"/>
    <property type="match status" value="1"/>
</dbReference>
<evidence type="ECO:0000256" key="3">
    <source>
        <dbReference type="ARBA" id="ARBA00005097"/>
    </source>
</evidence>
<protein>
    <recommendedName>
        <fullName evidence="6 15">Aspartate-semialdehyde dehydrogenase</fullName>
        <shortName evidence="15">ASA dehydrogenase</shortName>
        <shortName evidence="15">ASADH</shortName>
        <ecNumber evidence="6 15">1.2.1.11</ecNumber>
    </recommendedName>
    <alternativeName>
        <fullName evidence="15">Aspartate-beta-semialdehyde dehydrogenase</fullName>
    </alternativeName>
</protein>
<feature type="binding site" evidence="15">
    <location>
        <position position="348"/>
    </location>
    <ligand>
        <name>NADP(+)</name>
        <dbReference type="ChEBI" id="CHEBI:58349"/>
    </ligand>
</feature>
<evidence type="ECO:0000256" key="14">
    <source>
        <dbReference type="ARBA" id="ARBA00047891"/>
    </source>
</evidence>